<feature type="region of interest" description="Disordered" evidence="2">
    <location>
        <begin position="174"/>
        <end position="319"/>
    </location>
</feature>
<feature type="compositionally biased region" description="Basic and acidic residues" evidence="2">
    <location>
        <begin position="221"/>
        <end position="231"/>
    </location>
</feature>
<dbReference type="AlphaFoldDB" id="A0A6H5GFB1"/>
<sequence length="468" mass="51626">MHVPHCLDASKLSLELKKWRGGRPGFYTHQHRYTHRYSGTWYRISGNSPPGSLRLKKYRFVDNIVSPLREGHRNSKLKAPSVLPRQTSQLKKSEKRLRIEVAKGIFVNDYRPLSRKRFGVKTHQDSANCVLGATASKSDQRFGTNSCPQNLIEFDETSLKTFYHKMPLLPPTTSLYCPPPPPPPAHHLRPSTDPNDAKRARLSGSLGDDETNETVTEDDRDTQRSPIHESLGHTTHARPLIQTKDESSESDCEVGPENLSLPKAYRGDSPPSGGGGPVGGHTPVAATTPTYHTPYQAAYAPSPYTPPPPPPPPTTAGQRSPVDVLHRVFTNRRRSDIEAALHRTKGDVLQALELIVCSETPTSMLMDEPRSAFSPLGLVGRSRRFLSNPFAGAGYLPPSVIRPPPAGADFLHHHTHAPIYPPPLTPEKPPTSSPGSASDRTSYSDSNGWIRSIFIENNRAEVSYSALR</sequence>
<reference evidence="4 5" key="1">
    <citation type="submission" date="2020-02" db="EMBL/GenBank/DDBJ databases">
        <authorList>
            <person name="Ferguson B K."/>
        </authorList>
    </citation>
    <scope>NUCLEOTIDE SEQUENCE [LARGE SCALE GENOMIC DNA]</scope>
</reference>
<gene>
    <name evidence="4" type="ORF">NTEN_LOCUS7874</name>
</gene>
<evidence type="ECO:0000256" key="2">
    <source>
        <dbReference type="SAM" id="MobiDB-lite"/>
    </source>
</evidence>
<protein>
    <recommendedName>
        <fullName evidence="3">DMA domain-containing protein</fullName>
    </recommendedName>
</protein>
<organism evidence="4 5">
    <name type="scientific">Nesidiocoris tenuis</name>
    <dbReference type="NCBI Taxonomy" id="355587"/>
    <lineage>
        <taxon>Eukaryota</taxon>
        <taxon>Metazoa</taxon>
        <taxon>Ecdysozoa</taxon>
        <taxon>Arthropoda</taxon>
        <taxon>Hexapoda</taxon>
        <taxon>Insecta</taxon>
        <taxon>Pterygota</taxon>
        <taxon>Neoptera</taxon>
        <taxon>Paraneoptera</taxon>
        <taxon>Hemiptera</taxon>
        <taxon>Heteroptera</taxon>
        <taxon>Panheteroptera</taxon>
        <taxon>Cimicomorpha</taxon>
        <taxon>Miridae</taxon>
        <taxon>Dicyphina</taxon>
        <taxon>Nesidiocoris</taxon>
    </lineage>
</organism>
<name>A0A6H5GFB1_9HEMI</name>
<keyword evidence="5" id="KW-1185">Reference proteome</keyword>
<comment type="similarity">
    <text evidence="1">Belongs to the DMRT family.</text>
</comment>
<feature type="compositionally biased region" description="Pro residues" evidence="2">
    <location>
        <begin position="419"/>
        <end position="432"/>
    </location>
</feature>
<feature type="compositionally biased region" description="Low complexity" evidence="2">
    <location>
        <begin position="293"/>
        <end position="302"/>
    </location>
</feature>
<proteinExistence type="inferred from homology"/>
<evidence type="ECO:0000256" key="1">
    <source>
        <dbReference type="ARBA" id="ARBA00006834"/>
    </source>
</evidence>
<evidence type="ECO:0000313" key="4">
    <source>
        <dbReference type="EMBL" id="CAB0002087.1"/>
    </source>
</evidence>
<evidence type="ECO:0000313" key="5">
    <source>
        <dbReference type="Proteomes" id="UP000479000"/>
    </source>
</evidence>
<accession>A0A6H5GFB1</accession>
<dbReference type="OrthoDB" id="6618257at2759"/>
<dbReference type="InterPro" id="IPR005173">
    <property type="entry name" value="DMA"/>
</dbReference>
<feature type="domain" description="DMA" evidence="3">
    <location>
        <begin position="319"/>
        <end position="354"/>
    </location>
</feature>
<dbReference type="EMBL" id="CADCXU010011939">
    <property type="protein sequence ID" value="CAB0002087.1"/>
    <property type="molecule type" value="Genomic_DNA"/>
</dbReference>
<feature type="compositionally biased region" description="Pro residues" evidence="2">
    <location>
        <begin position="303"/>
        <end position="314"/>
    </location>
</feature>
<feature type="region of interest" description="Disordered" evidence="2">
    <location>
        <begin position="411"/>
        <end position="445"/>
    </location>
</feature>
<dbReference type="Pfam" id="PF03474">
    <property type="entry name" value="DMA"/>
    <property type="match status" value="1"/>
</dbReference>
<evidence type="ECO:0000259" key="3">
    <source>
        <dbReference type="Pfam" id="PF03474"/>
    </source>
</evidence>
<dbReference type="Proteomes" id="UP000479000">
    <property type="component" value="Unassembled WGS sequence"/>
</dbReference>
<feature type="compositionally biased region" description="Acidic residues" evidence="2">
    <location>
        <begin position="207"/>
        <end position="220"/>
    </location>
</feature>
<feature type="compositionally biased region" description="Polar residues" evidence="2">
    <location>
        <begin position="435"/>
        <end position="445"/>
    </location>
</feature>